<comment type="caution">
    <text evidence="3">The sequence shown here is derived from an EMBL/GenBank/DDBJ whole genome shotgun (WGS) entry which is preliminary data.</text>
</comment>
<accession>D4S0A6</accession>
<dbReference type="CDD" id="cd05379">
    <property type="entry name" value="CAP_bacterial"/>
    <property type="match status" value="1"/>
</dbReference>
<evidence type="ECO:0000259" key="2">
    <source>
        <dbReference type="Pfam" id="PF00188"/>
    </source>
</evidence>
<reference evidence="3 4" key="1">
    <citation type="submission" date="2010-02" db="EMBL/GenBank/DDBJ databases">
        <authorList>
            <person name="Weinstock G."/>
            <person name="Sodergren E."/>
            <person name="Clifton S."/>
            <person name="Fulton L."/>
            <person name="Fulton B."/>
            <person name="Courtney L."/>
            <person name="Fronick C."/>
            <person name="Harrison M."/>
            <person name="Strong C."/>
            <person name="Farmer C."/>
            <person name="Delahaunty K."/>
            <person name="Markovic C."/>
            <person name="Hall O."/>
            <person name="Minx P."/>
            <person name="Tomlinson C."/>
            <person name="Mitreva M."/>
            <person name="Nelson J."/>
            <person name="Hou S."/>
            <person name="Wollam A."/>
            <person name="Pepin K.H."/>
            <person name="Johnson M."/>
            <person name="Bhonagiri V."/>
            <person name="Zhang X."/>
            <person name="Suruliraj S."/>
            <person name="Warren W."/>
            <person name="Chinwalla A."/>
            <person name="Mardis E.R."/>
            <person name="Wilson R.K."/>
        </authorList>
    </citation>
    <scope>NUCLEOTIDE SEQUENCE [LARGE SCALE GENOMIC DNA]</scope>
    <source>
        <strain evidence="3 4">DSM 2876</strain>
    </source>
</reference>
<dbReference type="Pfam" id="PF00188">
    <property type="entry name" value="CAP"/>
    <property type="match status" value="1"/>
</dbReference>
<dbReference type="InterPro" id="IPR014044">
    <property type="entry name" value="CAP_dom"/>
</dbReference>
<evidence type="ECO:0000256" key="1">
    <source>
        <dbReference type="SAM" id="Phobius"/>
    </source>
</evidence>
<dbReference type="Proteomes" id="UP000006238">
    <property type="component" value="Unassembled WGS sequence"/>
</dbReference>
<feature type="transmembrane region" description="Helical" evidence="1">
    <location>
        <begin position="12"/>
        <end position="29"/>
    </location>
</feature>
<keyword evidence="1" id="KW-0812">Transmembrane</keyword>
<dbReference type="EMBL" id="ABWN01000030">
    <property type="protein sequence ID" value="EFF68254.1"/>
    <property type="molecule type" value="Genomic_DNA"/>
</dbReference>
<keyword evidence="4" id="KW-1185">Reference proteome</keyword>
<dbReference type="AlphaFoldDB" id="D4S0A6"/>
<sequence>MKTNFKRLFKLVGILTAVVIVTLTGIYFIQTRTIASNRTYKAVTVNVEAEETTADSTEAVTEEQQTTENTTTVEETVATTEEIETATTEAVTETAAVQTIVTEAATETVPETEMVPETAAAAVTEPVTEVHKTTSQVNNSDYTHVVFKNATDTYKFDTLTAAKEAVNVKRLSDEAARSLAKSNETLYASQVEELVGLINEYRTANGLNKVDLTANLTDAAMHRAAESAYSDWNMTAYENGSKRHIRPNFEKASSIATEYGITGNFGENYGRYFDTPAEILNGWKNSDAHNALLLNGSYTKAGIGIAADSDGYLYWIAIFN</sequence>
<dbReference type="PANTHER" id="PTHR31157">
    <property type="entry name" value="SCP DOMAIN-CONTAINING PROTEIN"/>
    <property type="match status" value="1"/>
</dbReference>
<gene>
    <name evidence="3" type="ORF">BUTYVIB_01523</name>
</gene>
<dbReference type="InterPro" id="IPR035940">
    <property type="entry name" value="CAP_sf"/>
</dbReference>
<evidence type="ECO:0000313" key="4">
    <source>
        <dbReference type="Proteomes" id="UP000006238"/>
    </source>
</evidence>
<evidence type="ECO:0000313" key="3">
    <source>
        <dbReference type="EMBL" id="EFF68254.1"/>
    </source>
</evidence>
<protein>
    <submittedName>
        <fullName evidence="3">SCP-like protein</fullName>
    </submittedName>
</protein>
<proteinExistence type="predicted"/>
<keyword evidence="1" id="KW-1133">Transmembrane helix</keyword>
<dbReference type="GeneID" id="98918251"/>
<dbReference type="SUPFAM" id="SSF55797">
    <property type="entry name" value="PR-1-like"/>
    <property type="match status" value="1"/>
</dbReference>
<name>D4S0A6_9FIRM</name>
<feature type="domain" description="SCP" evidence="2">
    <location>
        <begin position="196"/>
        <end position="319"/>
    </location>
</feature>
<dbReference type="PANTHER" id="PTHR31157:SF1">
    <property type="entry name" value="SCP DOMAIN-CONTAINING PROTEIN"/>
    <property type="match status" value="1"/>
</dbReference>
<dbReference type="RefSeq" id="WP_005603160.1">
    <property type="nucleotide sequence ID" value="NZ_GG663524.1"/>
</dbReference>
<keyword evidence="1" id="KW-0472">Membrane</keyword>
<organism evidence="3 4">
    <name type="scientific">Eshraghiella crossota DSM 2876</name>
    <dbReference type="NCBI Taxonomy" id="511680"/>
    <lineage>
        <taxon>Bacteria</taxon>
        <taxon>Bacillati</taxon>
        <taxon>Bacillota</taxon>
        <taxon>Clostridia</taxon>
        <taxon>Lachnospirales</taxon>
        <taxon>Lachnospiraceae</taxon>
        <taxon>Eshraghiella</taxon>
    </lineage>
</organism>
<dbReference type="HOGENOM" id="CLU_867865_0_0_9"/>
<dbReference type="STRING" id="45851.BHV86_10145"/>
<dbReference type="Gene3D" id="3.40.33.10">
    <property type="entry name" value="CAP"/>
    <property type="match status" value="1"/>
</dbReference>
<dbReference type="eggNOG" id="COG2340">
    <property type="taxonomic scope" value="Bacteria"/>
</dbReference>